<dbReference type="AlphaFoldDB" id="A0A0K1NMI9"/>
<evidence type="ECO:0000313" key="3">
    <source>
        <dbReference type="Proteomes" id="UP000060345"/>
    </source>
</evidence>
<gene>
    <name evidence="1" type="ORF">ADJ77_11000</name>
    <name evidence="2" type="ORF">J5A51_01250</name>
</gene>
<accession>A0A0K1NMI9</accession>
<dbReference type="Proteomes" id="UP000060345">
    <property type="component" value="Chromosome 2"/>
</dbReference>
<keyword evidence="4" id="KW-1185">Reference proteome</keyword>
<dbReference type="OrthoDB" id="1092387at2"/>
<dbReference type="RefSeq" id="WP_025079209.1">
    <property type="nucleotide sequence ID" value="NZ_BAKO01000059.1"/>
</dbReference>
<dbReference type="Proteomes" id="UP000682005">
    <property type="component" value="Chromosome 2"/>
</dbReference>
<name>A0A0K1NMI9_9BACT</name>
<evidence type="ECO:0000313" key="2">
    <source>
        <dbReference type="EMBL" id="QUB85921.1"/>
    </source>
</evidence>
<dbReference type="KEGG" id="pfus:ADJ77_11000"/>
<evidence type="ECO:0000313" key="4">
    <source>
        <dbReference type="Proteomes" id="UP000682005"/>
    </source>
</evidence>
<protein>
    <submittedName>
        <fullName evidence="1">Uncharacterized protein</fullName>
    </submittedName>
</protein>
<sequence>MNNKNINDITLFRYLFSLDNRDLPRSILMWYKNIGSIVDSDRENAISELYSLRGNCRNLVLLSKSFVDTMDKSYIKFTQFHMDILEELDGENGIVRSPYFIEGCYVVYSVKNGCLTLWVFHNNDHIDKYLSIPTFYVCVSPKDKIKGEGHQLDGMIIPLIDNLYEENIRDYIDMVLDYLCLRQWAEVQLKCVSTTTKKQVKKAKKSQVHTVPGLDFYTFDSKWYTELSNDESFKVSGHFRLQPYGDGTRKLIWINEFTKNGYHRKATIDKVKDGEVSLD</sequence>
<reference evidence="1 3" key="1">
    <citation type="submission" date="2015-07" db="EMBL/GenBank/DDBJ databases">
        <authorList>
            <person name="Noorani M."/>
        </authorList>
    </citation>
    <scope>NUCLEOTIDE SEQUENCE [LARGE SCALE GENOMIC DNA]</scope>
    <source>
        <strain evidence="1 3">W1435</strain>
    </source>
</reference>
<evidence type="ECO:0000313" key="1">
    <source>
        <dbReference type="EMBL" id="AKU70299.1"/>
    </source>
</evidence>
<proteinExistence type="predicted"/>
<reference evidence="2 4" key="2">
    <citation type="submission" date="2021-03" db="EMBL/GenBank/DDBJ databases">
        <title>Human Oral Microbial Genomes.</title>
        <authorList>
            <person name="Johnston C.D."/>
            <person name="Chen T."/>
            <person name="Dewhirst F.E."/>
        </authorList>
    </citation>
    <scope>NUCLEOTIDE SEQUENCE [LARGE SCALE GENOMIC DNA]</scope>
    <source>
        <strain evidence="2 4">W1435</strain>
    </source>
</reference>
<dbReference type="EMBL" id="CP072369">
    <property type="protein sequence ID" value="QUB85921.1"/>
    <property type="molecule type" value="Genomic_DNA"/>
</dbReference>
<dbReference type="EMBL" id="CP012075">
    <property type="protein sequence ID" value="AKU70299.1"/>
    <property type="molecule type" value="Genomic_DNA"/>
</dbReference>
<organism evidence="1 3">
    <name type="scientific">Prevotella fusca JCM 17724</name>
    <dbReference type="NCBI Taxonomy" id="1236517"/>
    <lineage>
        <taxon>Bacteria</taxon>
        <taxon>Pseudomonadati</taxon>
        <taxon>Bacteroidota</taxon>
        <taxon>Bacteroidia</taxon>
        <taxon>Bacteroidales</taxon>
        <taxon>Prevotellaceae</taxon>
        <taxon>Prevotella</taxon>
    </lineage>
</organism>